<keyword evidence="3" id="KW-0444">Lipid biosynthesis</keyword>
<evidence type="ECO:0000256" key="3">
    <source>
        <dbReference type="ARBA" id="ARBA00022516"/>
    </source>
</evidence>
<protein>
    <submittedName>
        <fullName evidence="12">Acyl-CoA desaturase</fullName>
    </submittedName>
</protein>
<evidence type="ECO:0000256" key="1">
    <source>
        <dbReference type="ARBA" id="ARBA00004141"/>
    </source>
</evidence>
<keyword evidence="6" id="KW-1133">Transmembrane helix</keyword>
<dbReference type="eggNOG" id="KOG1600">
    <property type="taxonomic scope" value="Eukaryota"/>
</dbReference>
<dbReference type="PANTHER" id="PTHR11351:SF31">
    <property type="entry name" value="DESATURASE 1, ISOFORM A-RELATED"/>
    <property type="match status" value="1"/>
</dbReference>
<feature type="compositionally biased region" description="Low complexity" evidence="11">
    <location>
        <begin position="17"/>
        <end position="49"/>
    </location>
</feature>
<evidence type="ECO:0000256" key="2">
    <source>
        <dbReference type="ARBA" id="ARBA00009295"/>
    </source>
</evidence>
<dbReference type="EMBL" id="DS985218">
    <property type="protein sequence ID" value="EEY18295.1"/>
    <property type="molecule type" value="Genomic_DNA"/>
</dbReference>
<dbReference type="GO" id="GO:0006636">
    <property type="term" value="P:unsaturated fatty acid biosynthetic process"/>
    <property type="evidence" value="ECO:0007669"/>
    <property type="project" value="TreeGrafter"/>
</dbReference>
<name>C9SJD3_VERA1</name>
<evidence type="ECO:0000256" key="8">
    <source>
        <dbReference type="ARBA" id="ARBA00023098"/>
    </source>
</evidence>
<keyword evidence="13" id="KW-1185">Reference proteome</keyword>
<organism evidence="13">
    <name type="scientific">Verticillium alfalfae (strain VaMs.102 / ATCC MYA-4576 / FGSC 10136)</name>
    <name type="common">Verticillium wilt of alfalfa</name>
    <name type="synonym">Verticillium albo-atrum</name>
    <dbReference type="NCBI Taxonomy" id="526221"/>
    <lineage>
        <taxon>Eukaryota</taxon>
        <taxon>Fungi</taxon>
        <taxon>Dikarya</taxon>
        <taxon>Ascomycota</taxon>
        <taxon>Pezizomycotina</taxon>
        <taxon>Sordariomycetes</taxon>
        <taxon>Hypocreomycetidae</taxon>
        <taxon>Glomerellales</taxon>
        <taxon>Plectosphaerellaceae</taxon>
        <taxon>Verticillium</taxon>
    </lineage>
</organism>
<dbReference type="HOGENOM" id="CLU_1469303_0_0_1"/>
<sequence length="184" mass="19580">MTVPRTMSPSAVPGPTPRSLTSPPSPSLGVTGGFTSTGSTPSSFSSFPPLGSSPLTGFRSSGRRLSSLLFTTSTLVSVSQQATIAFGLTHPTRASLPLKIYLAAVGAGAVEGSIRWWSREHRAHHRYTDTVKDPLLCPQGSSVLSPRLDGHEAGSQAYRSYRYHRSSRGPRRHVAAHSLPQVVC</sequence>
<keyword evidence="5" id="KW-0276">Fatty acid metabolism</keyword>
<dbReference type="Proteomes" id="UP000008698">
    <property type="component" value="Unassembled WGS sequence"/>
</dbReference>
<comment type="similarity">
    <text evidence="2">Belongs to the fatty acid desaturase type 1 family.</text>
</comment>
<dbReference type="GO" id="GO:0004768">
    <property type="term" value="F:stearoyl-CoA 9-desaturase activity"/>
    <property type="evidence" value="ECO:0007669"/>
    <property type="project" value="TreeGrafter"/>
</dbReference>
<evidence type="ECO:0000256" key="9">
    <source>
        <dbReference type="ARBA" id="ARBA00023136"/>
    </source>
</evidence>
<evidence type="ECO:0000313" key="12">
    <source>
        <dbReference type="EMBL" id="EEY18295.1"/>
    </source>
</evidence>
<dbReference type="GeneID" id="9530010"/>
<feature type="region of interest" description="Disordered" evidence="11">
    <location>
        <begin position="1"/>
        <end position="49"/>
    </location>
</feature>
<keyword evidence="7" id="KW-0560">Oxidoreductase</keyword>
<keyword evidence="8" id="KW-0443">Lipid metabolism</keyword>
<dbReference type="AlphaFoldDB" id="C9SJD3"/>
<dbReference type="OrthoDB" id="10260134at2759"/>
<keyword evidence="10" id="KW-0275">Fatty acid biosynthesis</keyword>
<dbReference type="InterPro" id="IPR015876">
    <property type="entry name" value="Acyl-CoA_DS"/>
</dbReference>
<accession>C9SJD3</accession>
<evidence type="ECO:0000256" key="5">
    <source>
        <dbReference type="ARBA" id="ARBA00022832"/>
    </source>
</evidence>
<proteinExistence type="inferred from homology"/>
<evidence type="ECO:0000256" key="6">
    <source>
        <dbReference type="ARBA" id="ARBA00022989"/>
    </source>
</evidence>
<dbReference type="PANTHER" id="PTHR11351">
    <property type="entry name" value="ACYL-COA DESATURASE"/>
    <property type="match status" value="1"/>
</dbReference>
<dbReference type="RefSeq" id="XP_003004798.1">
    <property type="nucleotide sequence ID" value="XM_003004752.1"/>
</dbReference>
<evidence type="ECO:0000313" key="13">
    <source>
        <dbReference type="Proteomes" id="UP000008698"/>
    </source>
</evidence>
<gene>
    <name evidence="12" type="ORF">VDBG_04404</name>
</gene>
<dbReference type="KEGG" id="val:VDBG_04404"/>
<keyword evidence="9" id="KW-0472">Membrane</keyword>
<evidence type="ECO:0000256" key="7">
    <source>
        <dbReference type="ARBA" id="ARBA00023002"/>
    </source>
</evidence>
<dbReference type="STRING" id="526221.C9SJD3"/>
<evidence type="ECO:0000256" key="4">
    <source>
        <dbReference type="ARBA" id="ARBA00022692"/>
    </source>
</evidence>
<dbReference type="GO" id="GO:0005506">
    <property type="term" value="F:iron ion binding"/>
    <property type="evidence" value="ECO:0007669"/>
    <property type="project" value="TreeGrafter"/>
</dbReference>
<evidence type="ECO:0000256" key="11">
    <source>
        <dbReference type="SAM" id="MobiDB-lite"/>
    </source>
</evidence>
<keyword evidence="4" id="KW-0812">Transmembrane</keyword>
<comment type="subcellular location">
    <subcellularLocation>
        <location evidence="1">Membrane</location>
        <topology evidence="1">Multi-pass membrane protein</topology>
    </subcellularLocation>
</comment>
<dbReference type="GO" id="GO:0005789">
    <property type="term" value="C:endoplasmic reticulum membrane"/>
    <property type="evidence" value="ECO:0007669"/>
    <property type="project" value="TreeGrafter"/>
</dbReference>
<reference evidence="13" key="1">
    <citation type="journal article" date="2011" name="PLoS Pathog.">
        <title>Comparative genomics yields insights into niche adaptation of plant vascular wilt pathogens.</title>
        <authorList>
            <person name="Klosterman S.J."/>
            <person name="Subbarao K.V."/>
            <person name="Kang S."/>
            <person name="Veronese P."/>
            <person name="Gold S.E."/>
            <person name="Thomma B.P.H.J."/>
            <person name="Chen Z."/>
            <person name="Henrissat B."/>
            <person name="Lee Y.-H."/>
            <person name="Park J."/>
            <person name="Garcia-Pedrajas M.D."/>
            <person name="Barbara D.J."/>
            <person name="Anchieta A."/>
            <person name="de Jonge R."/>
            <person name="Santhanam P."/>
            <person name="Maruthachalam K."/>
            <person name="Atallah Z."/>
            <person name="Amyotte S.G."/>
            <person name="Paz Z."/>
            <person name="Inderbitzin P."/>
            <person name="Hayes R.J."/>
            <person name="Heiman D.I."/>
            <person name="Young S."/>
            <person name="Zeng Q."/>
            <person name="Engels R."/>
            <person name="Galagan J."/>
            <person name="Cuomo C.A."/>
            <person name="Dobinson K.F."/>
            <person name="Ma L.-J."/>
        </authorList>
    </citation>
    <scope>NUCLEOTIDE SEQUENCE [LARGE SCALE GENOMIC DNA]</scope>
    <source>
        <strain evidence="13">VaMs.102 / ATCC MYA-4576 / FGSC 10136</strain>
    </source>
</reference>
<evidence type="ECO:0000256" key="10">
    <source>
        <dbReference type="ARBA" id="ARBA00023160"/>
    </source>
</evidence>